<keyword evidence="1 2" id="KW-0238">DNA-binding</keyword>
<sequence>MTTIFLKQITTFTKTIVKMDFQVKFDINDRIYLRNPENSEVGKLMVKKAIDLIYELGFEQFTFKKLAIEIHSTETTIYRYFENKHRLLLYILNWYWCYMEFLVTFKLENVTDKKERLKIIVHLLTHELAESTSKFDYNKAFLNQIVIAESSKVYLVKDVAEINRSEVFKPYKDLCAKIAEVISEYNSDYKYPRSLSTTLIETSHHQQYFSVNLPKLTDISSNKNSEFTSQFIEDFLFKVLGQSGDEMV</sequence>
<dbReference type="PROSITE" id="PS50977">
    <property type="entry name" value="HTH_TETR_2"/>
    <property type="match status" value="1"/>
</dbReference>
<evidence type="ECO:0000256" key="2">
    <source>
        <dbReference type="PROSITE-ProRule" id="PRU00335"/>
    </source>
</evidence>
<accession>A0A1G4W8R1</accession>
<dbReference type="SUPFAM" id="SSF46689">
    <property type="entry name" value="Homeodomain-like"/>
    <property type="match status" value="1"/>
</dbReference>
<dbReference type="eggNOG" id="COG1309">
    <property type="taxonomic scope" value="Bacteria"/>
</dbReference>
<gene>
    <name evidence="4" type="ORF">SAMN02927925_02635</name>
</gene>
<dbReference type="InterPro" id="IPR009057">
    <property type="entry name" value="Homeodomain-like_sf"/>
</dbReference>
<dbReference type="Proteomes" id="UP000182124">
    <property type="component" value="Unassembled WGS sequence"/>
</dbReference>
<name>A0A1G4W8R1_9FLAO</name>
<organism evidence="4 5">
    <name type="scientific">Flavobacterium saliperosum</name>
    <dbReference type="NCBI Taxonomy" id="329186"/>
    <lineage>
        <taxon>Bacteria</taxon>
        <taxon>Pseudomonadati</taxon>
        <taxon>Bacteroidota</taxon>
        <taxon>Flavobacteriia</taxon>
        <taxon>Flavobacteriales</taxon>
        <taxon>Flavobacteriaceae</taxon>
        <taxon>Flavobacterium</taxon>
    </lineage>
</organism>
<evidence type="ECO:0000259" key="3">
    <source>
        <dbReference type="PROSITE" id="PS50977"/>
    </source>
</evidence>
<dbReference type="AlphaFoldDB" id="A0A1G4W8R1"/>
<dbReference type="Pfam" id="PF00440">
    <property type="entry name" value="TetR_N"/>
    <property type="match status" value="1"/>
</dbReference>
<dbReference type="Gene3D" id="1.10.357.10">
    <property type="entry name" value="Tetracycline Repressor, domain 2"/>
    <property type="match status" value="1"/>
</dbReference>
<evidence type="ECO:0000313" key="5">
    <source>
        <dbReference type="Proteomes" id="UP000182124"/>
    </source>
</evidence>
<dbReference type="STRING" id="329186.SAMN02927925_02635"/>
<dbReference type="RefSeq" id="WP_023576885.1">
    <property type="nucleotide sequence ID" value="NZ_CBCSBQ010000018.1"/>
</dbReference>
<protein>
    <submittedName>
        <fullName evidence="4">Transcriptional regulator, TetR family</fullName>
    </submittedName>
</protein>
<feature type="domain" description="HTH tetR-type" evidence="3">
    <location>
        <begin position="39"/>
        <end position="99"/>
    </location>
</feature>
<evidence type="ECO:0000313" key="4">
    <source>
        <dbReference type="EMBL" id="SCX18183.1"/>
    </source>
</evidence>
<feature type="DNA-binding region" description="H-T-H motif" evidence="2">
    <location>
        <begin position="62"/>
        <end position="81"/>
    </location>
</feature>
<dbReference type="InterPro" id="IPR001647">
    <property type="entry name" value="HTH_TetR"/>
</dbReference>
<evidence type="ECO:0000256" key="1">
    <source>
        <dbReference type="ARBA" id="ARBA00023125"/>
    </source>
</evidence>
<proteinExistence type="predicted"/>
<reference evidence="4 5" key="1">
    <citation type="submission" date="2016-10" db="EMBL/GenBank/DDBJ databases">
        <authorList>
            <person name="de Groot N.N."/>
        </authorList>
    </citation>
    <scope>NUCLEOTIDE SEQUENCE [LARGE SCALE GENOMIC DNA]</scope>
    <source>
        <strain evidence="4 5">CGMCC 1.3801</strain>
    </source>
</reference>
<dbReference type="GO" id="GO:0003677">
    <property type="term" value="F:DNA binding"/>
    <property type="evidence" value="ECO:0007669"/>
    <property type="project" value="UniProtKB-UniRule"/>
</dbReference>
<dbReference type="EMBL" id="FMTY01000009">
    <property type="protein sequence ID" value="SCX18183.1"/>
    <property type="molecule type" value="Genomic_DNA"/>
</dbReference>